<dbReference type="EMBL" id="CM047750">
    <property type="protein sequence ID" value="KAJ0006901.1"/>
    <property type="molecule type" value="Genomic_DNA"/>
</dbReference>
<evidence type="ECO:0000313" key="1">
    <source>
        <dbReference type="EMBL" id="KAJ0006901.1"/>
    </source>
</evidence>
<accession>A0ACC0WXC8</accession>
<gene>
    <name evidence="1" type="ORF">Pint_30613</name>
</gene>
<keyword evidence="2" id="KW-1185">Reference proteome</keyword>
<protein>
    <submittedName>
        <fullName evidence="1">Uncharacterized protein</fullName>
    </submittedName>
</protein>
<evidence type="ECO:0000313" key="2">
    <source>
        <dbReference type="Proteomes" id="UP001163603"/>
    </source>
</evidence>
<name>A0ACC0WXC8_9ROSI</name>
<proteinExistence type="predicted"/>
<sequence length="98" mass="11086">MHLPYCKLRPICFSKYSEEINGDILFVLYKVSILQCESMNSDGADVLFAHCPKLLHLSLEALMKTRDDDVCLNCIGRVLSQQAIAWARLSSTAQKPRI</sequence>
<reference evidence="2" key="1">
    <citation type="journal article" date="2023" name="G3 (Bethesda)">
        <title>Genome assembly and association tests identify interacting loci associated with vigor, precocity, and sex in interspecific pistachio rootstocks.</title>
        <authorList>
            <person name="Palmer W."/>
            <person name="Jacygrad E."/>
            <person name="Sagayaradj S."/>
            <person name="Cavanaugh K."/>
            <person name="Han R."/>
            <person name="Bertier L."/>
            <person name="Beede B."/>
            <person name="Kafkas S."/>
            <person name="Golino D."/>
            <person name="Preece J."/>
            <person name="Michelmore R."/>
        </authorList>
    </citation>
    <scope>NUCLEOTIDE SEQUENCE [LARGE SCALE GENOMIC DNA]</scope>
</reference>
<dbReference type="Proteomes" id="UP001163603">
    <property type="component" value="Chromosome 15"/>
</dbReference>
<comment type="caution">
    <text evidence="1">The sequence shown here is derived from an EMBL/GenBank/DDBJ whole genome shotgun (WGS) entry which is preliminary data.</text>
</comment>
<organism evidence="1 2">
    <name type="scientific">Pistacia integerrima</name>
    <dbReference type="NCBI Taxonomy" id="434235"/>
    <lineage>
        <taxon>Eukaryota</taxon>
        <taxon>Viridiplantae</taxon>
        <taxon>Streptophyta</taxon>
        <taxon>Embryophyta</taxon>
        <taxon>Tracheophyta</taxon>
        <taxon>Spermatophyta</taxon>
        <taxon>Magnoliopsida</taxon>
        <taxon>eudicotyledons</taxon>
        <taxon>Gunneridae</taxon>
        <taxon>Pentapetalae</taxon>
        <taxon>rosids</taxon>
        <taxon>malvids</taxon>
        <taxon>Sapindales</taxon>
        <taxon>Anacardiaceae</taxon>
        <taxon>Pistacia</taxon>
    </lineage>
</organism>